<reference evidence="1" key="1">
    <citation type="journal article" date="2021" name="New Phytol.">
        <title>Evolutionary innovations through gain and loss of genes in the ectomycorrhizal Boletales.</title>
        <authorList>
            <person name="Wu G."/>
            <person name="Miyauchi S."/>
            <person name="Morin E."/>
            <person name="Kuo A."/>
            <person name="Drula E."/>
            <person name="Varga T."/>
            <person name="Kohler A."/>
            <person name="Feng B."/>
            <person name="Cao Y."/>
            <person name="Lipzen A."/>
            <person name="Daum C."/>
            <person name="Hundley H."/>
            <person name="Pangilinan J."/>
            <person name="Johnson J."/>
            <person name="Barry K."/>
            <person name="LaButti K."/>
            <person name="Ng V."/>
            <person name="Ahrendt S."/>
            <person name="Min B."/>
            <person name="Choi I.G."/>
            <person name="Park H."/>
            <person name="Plett J.M."/>
            <person name="Magnuson J."/>
            <person name="Spatafora J.W."/>
            <person name="Nagy L.G."/>
            <person name="Henrissat B."/>
            <person name="Grigoriev I.V."/>
            <person name="Yang Z.L."/>
            <person name="Xu J."/>
            <person name="Martin F.M."/>
        </authorList>
    </citation>
    <scope>NUCLEOTIDE SEQUENCE</scope>
    <source>
        <strain evidence="1">KUC20120723A-06</strain>
    </source>
</reference>
<sequence>MSFLPVVSMFFLRNGDLLYYCLALGPRCPCHLHYLYSSSPGGQKHGLNHKSHLLDAFNIPPVGTDFQPDAVGLSHHGQYHSKPYGASLLHDSAVDRWLGESRILLFLEVFDIALGAYSGVARLSRLDDAFPGMIICGMRKLFPHSLNPKRRI</sequence>
<evidence type="ECO:0000313" key="1">
    <source>
        <dbReference type="EMBL" id="KAH7920914.1"/>
    </source>
</evidence>
<gene>
    <name evidence="1" type="ORF">BV22DRAFT_767609</name>
</gene>
<dbReference type="Proteomes" id="UP000790709">
    <property type="component" value="Unassembled WGS sequence"/>
</dbReference>
<protein>
    <submittedName>
        <fullName evidence="1">Uncharacterized protein</fullName>
    </submittedName>
</protein>
<accession>A0ACB8B6L3</accession>
<comment type="caution">
    <text evidence="1">The sequence shown here is derived from an EMBL/GenBank/DDBJ whole genome shotgun (WGS) entry which is preliminary data.</text>
</comment>
<dbReference type="EMBL" id="MU266552">
    <property type="protein sequence ID" value="KAH7920914.1"/>
    <property type="molecule type" value="Genomic_DNA"/>
</dbReference>
<name>A0ACB8B6L3_9AGAM</name>
<keyword evidence="2" id="KW-1185">Reference proteome</keyword>
<proteinExistence type="predicted"/>
<organism evidence="1 2">
    <name type="scientific">Leucogyrophana mollusca</name>
    <dbReference type="NCBI Taxonomy" id="85980"/>
    <lineage>
        <taxon>Eukaryota</taxon>
        <taxon>Fungi</taxon>
        <taxon>Dikarya</taxon>
        <taxon>Basidiomycota</taxon>
        <taxon>Agaricomycotina</taxon>
        <taxon>Agaricomycetes</taxon>
        <taxon>Agaricomycetidae</taxon>
        <taxon>Boletales</taxon>
        <taxon>Boletales incertae sedis</taxon>
        <taxon>Leucogyrophana</taxon>
    </lineage>
</organism>
<evidence type="ECO:0000313" key="2">
    <source>
        <dbReference type="Proteomes" id="UP000790709"/>
    </source>
</evidence>